<reference evidence="1" key="1">
    <citation type="submission" date="2021-03" db="EMBL/GenBank/DDBJ databases">
        <authorList>
            <consortium name="DOE Joint Genome Institute"/>
            <person name="Ahrendt S."/>
            <person name="Looney B.P."/>
            <person name="Miyauchi S."/>
            <person name="Morin E."/>
            <person name="Drula E."/>
            <person name="Courty P.E."/>
            <person name="Chicoki N."/>
            <person name="Fauchery L."/>
            <person name="Kohler A."/>
            <person name="Kuo A."/>
            <person name="Labutti K."/>
            <person name="Pangilinan J."/>
            <person name="Lipzen A."/>
            <person name="Riley R."/>
            <person name="Andreopoulos W."/>
            <person name="He G."/>
            <person name="Johnson J."/>
            <person name="Barry K.W."/>
            <person name="Grigoriev I.V."/>
            <person name="Nagy L."/>
            <person name="Hibbett D."/>
            <person name="Henrissat B."/>
            <person name="Matheny P.B."/>
            <person name="Labbe J."/>
            <person name="Martin F."/>
        </authorList>
    </citation>
    <scope>NUCLEOTIDE SEQUENCE</scope>
    <source>
        <strain evidence="1">HHB10654</strain>
    </source>
</reference>
<keyword evidence="2" id="KW-1185">Reference proteome</keyword>
<evidence type="ECO:0000313" key="1">
    <source>
        <dbReference type="EMBL" id="KAI0060348.1"/>
    </source>
</evidence>
<dbReference type="EMBL" id="MU277219">
    <property type="protein sequence ID" value="KAI0060348.1"/>
    <property type="molecule type" value="Genomic_DNA"/>
</dbReference>
<accession>A0ACB8SVS6</accession>
<evidence type="ECO:0000313" key="2">
    <source>
        <dbReference type="Proteomes" id="UP000814140"/>
    </source>
</evidence>
<name>A0ACB8SVS6_9AGAM</name>
<organism evidence="1 2">
    <name type="scientific">Artomyces pyxidatus</name>
    <dbReference type="NCBI Taxonomy" id="48021"/>
    <lineage>
        <taxon>Eukaryota</taxon>
        <taxon>Fungi</taxon>
        <taxon>Dikarya</taxon>
        <taxon>Basidiomycota</taxon>
        <taxon>Agaricomycotina</taxon>
        <taxon>Agaricomycetes</taxon>
        <taxon>Russulales</taxon>
        <taxon>Auriscalpiaceae</taxon>
        <taxon>Artomyces</taxon>
    </lineage>
</organism>
<protein>
    <submittedName>
        <fullName evidence="1">Alpha/beta-hydrolase</fullName>
    </submittedName>
</protein>
<comment type="caution">
    <text evidence="1">The sequence shown here is derived from an EMBL/GenBank/DDBJ whole genome shotgun (WGS) entry which is preliminary data.</text>
</comment>
<gene>
    <name evidence="1" type="ORF">BV25DRAFT_1917710</name>
</gene>
<reference evidence="1" key="2">
    <citation type="journal article" date="2022" name="New Phytol.">
        <title>Evolutionary transition to the ectomycorrhizal habit in the genomes of a hyperdiverse lineage of mushroom-forming fungi.</title>
        <authorList>
            <person name="Looney B."/>
            <person name="Miyauchi S."/>
            <person name="Morin E."/>
            <person name="Drula E."/>
            <person name="Courty P.E."/>
            <person name="Kohler A."/>
            <person name="Kuo A."/>
            <person name="LaButti K."/>
            <person name="Pangilinan J."/>
            <person name="Lipzen A."/>
            <person name="Riley R."/>
            <person name="Andreopoulos W."/>
            <person name="He G."/>
            <person name="Johnson J."/>
            <person name="Nolan M."/>
            <person name="Tritt A."/>
            <person name="Barry K.W."/>
            <person name="Grigoriev I.V."/>
            <person name="Nagy L.G."/>
            <person name="Hibbett D."/>
            <person name="Henrissat B."/>
            <person name="Matheny P.B."/>
            <person name="Labbe J."/>
            <person name="Martin F.M."/>
        </authorList>
    </citation>
    <scope>NUCLEOTIDE SEQUENCE</scope>
    <source>
        <strain evidence="1">HHB10654</strain>
    </source>
</reference>
<sequence>MQAPYGSWSSPITADVLVQTSISLVDVLVDPITRTVYHIEKRPSEGGRAVIVDTATGKDVYGSRWNAVTRVQEYGGGAAVVHDGVLFFSHVADARVYRLTAGEEPSAVTPEGKPFRYADFSVHPEHPHLLAAVLEDHTVDTPSTVVTRLVIINSKTQTLTTIVEGADFYAAPTFSPDGTHLAYQEWNHPDMPWQRSAVHVAKVSVQDGPRVLLGDDKRLAWDDREVSVTYPKWVDADTLLFLNDESGFQNPWTFSVTSGKHSPAFITALNQDFAPPANKLGGSPYDVLGDGGVVFSATTNGRNVLYHYNLHSRSLVSIENTFVDIPVVRAVDPTTIVLVSRSTKSPFAVVRLSLHDASSSPIKTNEVVLKSSMASLPFSEGIISQPIPLTLDVDGQPLYVIFYPPTNPDYTGSDSASEKPPCLVNVHGGPTSMAGQGLDWVKQYFTSRGWAWLDVDYGGSSGYGRKYIDRLNGSWGVTDVSDCAAAVERLAAAPHHLIDPSRTAIRGQSSGGYTVLAALCAYPQAFAAGASLFGISDLIKLTEDTHKFESKYMDKLLGGSYEEIPQVYVERSPVNNAENIRSPLLILQGLEDRVVPPEQAAIIVKKVRAQGGYVEEIEFEGEGHGWVKAETIKTALEAERKFYEKVFKIKV</sequence>
<proteinExistence type="predicted"/>
<dbReference type="Proteomes" id="UP000814140">
    <property type="component" value="Unassembled WGS sequence"/>
</dbReference>